<dbReference type="GO" id="GO:0003677">
    <property type="term" value="F:DNA binding"/>
    <property type="evidence" value="ECO:0007669"/>
    <property type="project" value="InterPro"/>
</dbReference>
<evidence type="ECO:0000313" key="3">
    <source>
        <dbReference type="EMBL" id="ORX46515.1"/>
    </source>
</evidence>
<sequence>MIRGHALNMWLTSRKRKEQQRRRDNFEDRGVNGPHDGYTAEELAKASKFTTMIFGVLVTLLNLPATDVPPPIVNEAVTTSALMVHPLYAVPAEKALMVHPSFPLPVALSQSNELIFDRMINGLHHHLTAVNRAFDALSIGRSHKTHAGNGSGARQAEFDDATEAQLRRLGHWNHQSMEQCYLNILPRATIMIMNGFPVFPEADPWLSKILLAKGSRRPTGVQYSISAERFLRLVIVMMVKNDGMTMDEAVQRLEQIRLDRKLTLNSLINFLKQQNGNA</sequence>
<accession>A0A1X2G6Q7</accession>
<proteinExistence type="predicted"/>
<gene>
    <name evidence="3" type="ORF">DM01DRAFT_330032</name>
</gene>
<protein>
    <recommendedName>
        <fullName evidence="2">Ndc10 domain-containing protein</fullName>
    </recommendedName>
</protein>
<evidence type="ECO:0000256" key="1">
    <source>
        <dbReference type="SAM" id="MobiDB-lite"/>
    </source>
</evidence>
<dbReference type="InterPro" id="IPR038279">
    <property type="entry name" value="Ndc10_dom2_sf"/>
</dbReference>
<keyword evidence="4" id="KW-1185">Reference proteome</keyword>
<dbReference type="OrthoDB" id="2281860at2759"/>
<organism evidence="3 4">
    <name type="scientific">Hesseltinella vesiculosa</name>
    <dbReference type="NCBI Taxonomy" id="101127"/>
    <lineage>
        <taxon>Eukaryota</taxon>
        <taxon>Fungi</taxon>
        <taxon>Fungi incertae sedis</taxon>
        <taxon>Mucoromycota</taxon>
        <taxon>Mucoromycotina</taxon>
        <taxon>Mucoromycetes</taxon>
        <taxon>Mucorales</taxon>
        <taxon>Cunninghamellaceae</taxon>
        <taxon>Hesseltinella</taxon>
    </lineage>
</organism>
<feature type="compositionally biased region" description="Basic and acidic residues" evidence="1">
    <location>
        <begin position="21"/>
        <end position="30"/>
    </location>
</feature>
<feature type="domain" description="Ndc10" evidence="2">
    <location>
        <begin position="130"/>
        <end position="200"/>
    </location>
</feature>
<dbReference type="InterPro" id="IPR031872">
    <property type="entry name" value="NDC10_II"/>
</dbReference>
<dbReference type="Gene3D" id="1.10.443.20">
    <property type="entry name" value="Centromere DNA-binding protein complex CBF3 subunit, domain 2"/>
    <property type="match status" value="1"/>
</dbReference>
<dbReference type="STRING" id="101127.A0A1X2G6Q7"/>
<reference evidence="3 4" key="1">
    <citation type="submission" date="2016-07" db="EMBL/GenBank/DDBJ databases">
        <title>Pervasive Adenine N6-methylation of Active Genes in Fungi.</title>
        <authorList>
            <consortium name="DOE Joint Genome Institute"/>
            <person name="Mondo S.J."/>
            <person name="Dannebaum R.O."/>
            <person name="Kuo R.C."/>
            <person name="Labutti K."/>
            <person name="Haridas S."/>
            <person name="Kuo A."/>
            <person name="Salamov A."/>
            <person name="Ahrendt S.R."/>
            <person name="Lipzen A."/>
            <person name="Sullivan W."/>
            <person name="Andreopoulos W.B."/>
            <person name="Clum A."/>
            <person name="Lindquist E."/>
            <person name="Daum C."/>
            <person name="Ramamoorthy G.K."/>
            <person name="Gryganskyi A."/>
            <person name="Culley D."/>
            <person name="Magnuson J.K."/>
            <person name="James T.Y."/>
            <person name="O'Malley M.A."/>
            <person name="Stajich J.E."/>
            <person name="Spatafora J.W."/>
            <person name="Visel A."/>
            <person name="Grigoriev I.V."/>
        </authorList>
    </citation>
    <scope>NUCLEOTIDE SEQUENCE [LARGE SCALE GENOMIC DNA]</scope>
    <source>
        <strain evidence="3 4">NRRL 3301</strain>
    </source>
</reference>
<dbReference type="Pfam" id="PF16787">
    <property type="entry name" value="NDC10_II"/>
    <property type="match status" value="1"/>
</dbReference>
<feature type="region of interest" description="Disordered" evidence="1">
    <location>
        <begin position="13"/>
        <end position="36"/>
    </location>
</feature>
<comment type="caution">
    <text evidence="3">The sequence shown here is derived from an EMBL/GenBank/DDBJ whole genome shotgun (WGS) entry which is preliminary data.</text>
</comment>
<dbReference type="AlphaFoldDB" id="A0A1X2G6Q7"/>
<dbReference type="EMBL" id="MCGT01000037">
    <property type="protein sequence ID" value="ORX46515.1"/>
    <property type="molecule type" value="Genomic_DNA"/>
</dbReference>
<evidence type="ECO:0000259" key="2">
    <source>
        <dbReference type="Pfam" id="PF16787"/>
    </source>
</evidence>
<evidence type="ECO:0000313" key="4">
    <source>
        <dbReference type="Proteomes" id="UP000242146"/>
    </source>
</evidence>
<dbReference type="Proteomes" id="UP000242146">
    <property type="component" value="Unassembled WGS sequence"/>
</dbReference>
<name>A0A1X2G6Q7_9FUNG</name>